<dbReference type="AlphaFoldDB" id="A0A212R2V1"/>
<dbReference type="PANTHER" id="PTHR30224">
    <property type="entry name" value="ELECTRON TRANSPORT PROTEIN"/>
    <property type="match status" value="1"/>
</dbReference>
<name>A0A212R2V1_RHOAC</name>
<dbReference type="InterPro" id="IPR052378">
    <property type="entry name" value="NosR_regulator"/>
</dbReference>
<evidence type="ECO:0000259" key="5">
    <source>
        <dbReference type="Pfam" id="PF12801"/>
    </source>
</evidence>
<dbReference type="EMBL" id="FYDG01000002">
    <property type="protein sequence ID" value="SNB66178.1"/>
    <property type="molecule type" value="Genomic_DNA"/>
</dbReference>
<feature type="transmembrane region" description="Helical" evidence="4">
    <location>
        <begin position="127"/>
        <end position="147"/>
    </location>
</feature>
<feature type="transmembrane region" description="Helical" evidence="4">
    <location>
        <begin position="349"/>
        <end position="370"/>
    </location>
</feature>
<keyword evidence="2" id="KW-1003">Cell membrane</keyword>
<evidence type="ECO:0000256" key="4">
    <source>
        <dbReference type="SAM" id="Phobius"/>
    </source>
</evidence>
<evidence type="ECO:0000313" key="7">
    <source>
        <dbReference type="Proteomes" id="UP000198418"/>
    </source>
</evidence>
<evidence type="ECO:0000256" key="1">
    <source>
        <dbReference type="ARBA" id="ARBA00004236"/>
    </source>
</evidence>
<feature type="transmembrane region" description="Helical" evidence="4">
    <location>
        <begin position="81"/>
        <end position="106"/>
    </location>
</feature>
<gene>
    <name evidence="6" type="ORF">SAMN06265338_102403</name>
</gene>
<accession>A0A212R2V1</accession>
<feature type="transmembrane region" description="Helical" evidence="4">
    <location>
        <begin position="382"/>
        <end position="404"/>
    </location>
</feature>
<feature type="transmembrane region" description="Helical" evidence="4">
    <location>
        <begin position="153"/>
        <end position="175"/>
    </location>
</feature>
<protein>
    <submittedName>
        <fullName evidence="6">Polyferredoxin</fullName>
    </submittedName>
</protein>
<feature type="transmembrane region" description="Helical" evidence="4">
    <location>
        <begin position="424"/>
        <end position="442"/>
    </location>
</feature>
<proteinExistence type="predicted"/>
<sequence length="476" mass="51749">MTMAMRDFLVSAASTSRRRGWAARALAAFGDALMRNQRVIRRLQWVVVGFYLLLVGVPAFLPLPETTAHMWNNLTLFAQFAFWGVWWPFVLLSMVVVGRAWCGLFCPEGALTEMASARGRGGSLPRWVSWRGWPFAAFVATTVYGQMVSVYQYAAPALLVLGGSTVAAIVAGYLWGRNKRVWCRYLCPVSGVFGLLSKLAPVHFRVDRDDWRAHDASGAPTQKLNCAPLVPVKIMQGGSACHMCGRCSGYKDAISLSYRAPGSEIVHVAGQTPRPWETALIVFGLMGVAVGAFHWTASPWYIDLKQLAAEKLVDLGAVWMLKPLAPWWILTNYPDQNDAMSLLDGAMLLSYIAGTATVMGGFLMACLALATRALGPFASARLHHLAQCLIPIAGCGVFLGLSALTVTLFKQEGFPLPFVAETRALLLTGAGLWAASLAWRVCGLYARGARRAAAMLPMLAAVGAGVGAWVLMFWIW</sequence>
<dbReference type="PANTHER" id="PTHR30224:SF4">
    <property type="entry name" value="ELECTRON TRANSPORT PROTEIN YCCM-RELATED"/>
    <property type="match status" value="1"/>
</dbReference>
<dbReference type="InterPro" id="IPR017896">
    <property type="entry name" value="4Fe4S_Fe-S-bd"/>
</dbReference>
<dbReference type="Pfam" id="PF12801">
    <property type="entry name" value="Fer4_5"/>
    <property type="match status" value="2"/>
</dbReference>
<comment type="subcellular location">
    <subcellularLocation>
        <location evidence="1">Cell membrane</location>
    </subcellularLocation>
</comment>
<feature type="transmembrane region" description="Helical" evidence="4">
    <location>
        <begin position="279"/>
        <end position="300"/>
    </location>
</feature>
<feature type="transmembrane region" description="Helical" evidence="4">
    <location>
        <begin position="454"/>
        <end position="475"/>
    </location>
</feature>
<feature type="transmembrane region" description="Helical" evidence="4">
    <location>
        <begin position="43"/>
        <end position="61"/>
    </location>
</feature>
<evidence type="ECO:0000313" key="6">
    <source>
        <dbReference type="EMBL" id="SNB66178.1"/>
    </source>
</evidence>
<keyword evidence="4" id="KW-0812">Transmembrane</keyword>
<evidence type="ECO:0000256" key="2">
    <source>
        <dbReference type="ARBA" id="ARBA00022475"/>
    </source>
</evidence>
<dbReference type="GO" id="GO:0005886">
    <property type="term" value="C:plasma membrane"/>
    <property type="evidence" value="ECO:0007669"/>
    <property type="project" value="UniProtKB-SubCell"/>
</dbReference>
<organism evidence="6 7">
    <name type="scientific">Rhodoblastus acidophilus</name>
    <name type="common">Rhodopseudomonas acidophila</name>
    <dbReference type="NCBI Taxonomy" id="1074"/>
    <lineage>
        <taxon>Bacteria</taxon>
        <taxon>Pseudomonadati</taxon>
        <taxon>Pseudomonadota</taxon>
        <taxon>Alphaproteobacteria</taxon>
        <taxon>Hyphomicrobiales</taxon>
        <taxon>Rhodoblastaceae</taxon>
        <taxon>Rhodoblastus</taxon>
    </lineage>
</organism>
<reference evidence="7" key="1">
    <citation type="submission" date="2017-06" db="EMBL/GenBank/DDBJ databases">
        <authorList>
            <person name="Varghese N."/>
            <person name="Submissions S."/>
        </authorList>
    </citation>
    <scope>NUCLEOTIDE SEQUENCE [LARGE SCALE GENOMIC DNA]</scope>
    <source>
        <strain evidence="7">DSM 137</strain>
    </source>
</reference>
<keyword evidence="7" id="KW-1185">Reference proteome</keyword>
<keyword evidence="3 4" id="KW-0472">Membrane</keyword>
<evidence type="ECO:0000256" key="3">
    <source>
        <dbReference type="ARBA" id="ARBA00023136"/>
    </source>
</evidence>
<feature type="domain" description="4Fe-4S ferredoxin-type" evidence="5">
    <location>
        <begin position="166"/>
        <end position="203"/>
    </location>
</feature>
<keyword evidence="4" id="KW-1133">Transmembrane helix</keyword>
<dbReference type="Proteomes" id="UP000198418">
    <property type="component" value="Unassembled WGS sequence"/>
</dbReference>
<feature type="domain" description="4Fe-4S ferredoxin-type" evidence="5">
    <location>
        <begin position="82"/>
        <end position="117"/>
    </location>
</feature>